<feature type="compositionally biased region" description="Acidic residues" evidence="1">
    <location>
        <begin position="125"/>
        <end position="147"/>
    </location>
</feature>
<evidence type="ECO:0000256" key="1">
    <source>
        <dbReference type="SAM" id="MobiDB-lite"/>
    </source>
</evidence>
<protein>
    <submittedName>
        <fullName evidence="2">Uncharacterized protein</fullName>
    </submittedName>
</protein>
<feature type="region of interest" description="Disordered" evidence="1">
    <location>
        <begin position="102"/>
        <end position="147"/>
    </location>
</feature>
<evidence type="ECO:0000313" key="2">
    <source>
        <dbReference type="EMBL" id="KAG7159438.1"/>
    </source>
</evidence>
<evidence type="ECO:0000313" key="3">
    <source>
        <dbReference type="Proteomes" id="UP000747542"/>
    </source>
</evidence>
<accession>A0A8J5JNA7</accession>
<comment type="caution">
    <text evidence="2">The sequence shown here is derived from an EMBL/GenBank/DDBJ whole genome shotgun (WGS) entry which is preliminary data.</text>
</comment>
<sequence>MSVRKAAPPVVDSGHQLAATTGGGLIGCLLQLFTTRYLTDNLKADVKVPFKIKVEQGGDEEERELESEAQHMLDQASSSSNQNAVLLSSIKEEPCEFMDVEDEDPLDLKNEVEDRDKQQPKDETEATEENTEEDVDHASEEEDVEELDVMDPNTKVDKVTDAVSIRNECDLRQVNPNAPEKTVVKNSHSGILGTKAPQPRTIYKPIASVASQSTSTQASPIQTTSMMTTNKNACKISVKKDLNKVEDTPESKTQTKEAEKTKVLSYKEFIELQEKLLMCKGLTVKDPQGNSSLRKCNDDGSSDKNDGTHTKDQSTGTTTLYQNPKPQVGITRPVLDSGGLGKKIMVLSTQSGQKGEGTRFVVPQPLTGNKHVIVTSSGSNTTGQRLVIRQPSLFMPQTQVGGNQQLVLLSKPGGQQNSMMLAQPMFLVSGGNSQCMVLVPSNSTSGSNTGGLQTLLLPTTGVNTQVNNGTADTPATEVIVKQEPGEVATTTISSPKIVIKEETGTQLPGGIMVKQEPVDDTSTTSCSFGNIVIKQEPQD</sequence>
<feature type="region of interest" description="Disordered" evidence="1">
    <location>
        <begin position="56"/>
        <end position="83"/>
    </location>
</feature>
<feature type="compositionally biased region" description="Basic and acidic residues" evidence="1">
    <location>
        <begin position="106"/>
        <end position="124"/>
    </location>
</feature>
<reference evidence="2" key="1">
    <citation type="journal article" date="2021" name="Sci. Adv.">
        <title>The American lobster genome reveals insights on longevity, neural, and immune adaptations.</title>
        <authorList>
            <person name="Polinski J.M."/>
            <person name="Zimin A.V."/>
            <person name="Clark K.F."/>
            <person name="Kohn A.B."/>
            <person name="Sadowski N."/>
            <person name="Timp W."/>
            <person name="Ptitsyn A."/>
            <person name="Khanna P."/>
            <person name="Romanova D.Y."/>
            <person name="Williams P."/>
            <person name="Greenwood S.J."/>
            <person name="Moroz L.L."/>
            <person name="Walt D.R."/>
            <person name="Bodnar A.G."/>
        </authorList>
    </citation>
    <scope>NUCLEOTIDE SEQUENCE</scope>
    <source>
        <strain evidence="2">GMGI-L3</strain>
    </source>
</reference>
<feature type="compositionally biased region" description="Polar residues" evidence="1">
    <location>
        <begin position="313"/>
        <end position="325"/>
    </location>
</feature>
<dbReference type="EMBL" id="JAHLQT010033114">
    <property type="protein sequence ID" value="KAG7159438.1"/>
    <property type="molecule type" value="Genomic_DNA"/>
</dbReference>
<name>A0A8J5JNA7_HOMAM</name>
<dbReference type="Proteomes" id="UP000747542">
    <property type="component" value="Unassembled WGS sequence"/>
</dbReference>
<gene>
    <name evidence="2" type="ORF">Hamer_G004065</name>
</gene>
<organism evidence="2 3">
    <name type="scientific">Homarus americanus</name>
    <name type="common">American lobster</name>
    <dbReference type="NCBI Taxonomy" id="6706"/>
    <lineage>
        <taxon>Eukaryota</taxon>
        <taxon>Metazoa</taxon>
        <taxon>Ecdysozoa</taxon>
        <taxon>Arthropoda</taxon>
        <taxon>Crustacea</taxon>
        <taxon>Multicrustacea</taxon>
        <taxon>Malacostraca</taxon>
        <taxon>Eumalacostraca</taxon>
        <taxon>Eucarida</taxon>
        <taxon>Decapoda</taxon>
        <taxon>Pleocyemata</taxon>
        <taxon>Astacidea</taxon>
        <taxon>Nephropoidea</taxon>
        <taxon>Nephropidae</taxon>
        <taxon>Homarus</taxon>
    </lineage>
</organism>
<proteinExistence type="predicted"/>
<dbReference type="PROSITE" id="PS51257">
    <property type="entry name" value="PROKAR_LIPOPROTEIN"/>
    <property type="match status" value="1"/>
</dbReference>
<feature type="compositionally biased region" description="Basic and acidic residues" evidence="1">
    <location>
        <begin position="295"/>
        <end position="312"/>
    </location>
</feature>
<dbReference type="AlphaFoldDB" id="A0A8J5JNA7"/>
<keyword evidence="3" id="KW-1185">Reference proteome</keyword>
<feature type="region of interest" description="Disordered" evidence="1">
    <location>
        <begin position="287"/>
        <end position="330"/>
    </location>
</feature>